<keyword evidence="3" id="KW-0238">DNA-binding</keyword>
<sequence>MMTLTQIQAFYYAATLGSFTSAASYLGMTQPTVSEQVRRIETEYGITLFVRAGRRLVPTTAGRTLIPWAKRMLDGELGADAALRALVTGESGTVSFGILRNASYYGLSDLASDFGRSHPNVRLRLVGQNSFEVADAVRSGELEAGLLCLPVPVNDLDSTLLMQQEIVWASSRAERCERPMSVERIPDEPLILYDAHHGWNDPSRRQLAQRAQLRGVTLEPQIEVESVDSAVQLVASGLGETMVPRAVAEASNFPTNVHITPFDHPIFDTFALVTRHDWEMSPITRELATIAVTRLISAASRNDQILVKLPFTPR</sequence>
<dbReference type="RefSeq" id="WP_245834851.1">
    <property type="nucleotide sequence ID" value="NZ_MWWR01000004.1"/>
</dbReference>
<dbReference type="Pfam" id="PF00126">
    <property type="entry name" value="HTH_1"/>
    <property type="match status" value="1"/>
</dbReference>
<dbReference type="GO" id="GO:0003700">
    <property type="term" value="F:DNA-binding transcription factor activity"/>
    <property type="evidence" value="ECO:0007669"/>
    <property type="project" value="InterPro"/>
</dbReference>
<keyword evidence="4" id="KW-0804">Transcription</keyword>
<dbReference type="GO" id="GO:0003677">
    <property type="term" value="F:DNA binding"/>
    <property type="evidence" value="ECO:0007669"/>
    <property type="project" value="UniProtKB-KW"/>
</dbReference>
<feature type="domain" description="HTH lysR-type" evidence="5">
    <location>
        <begin position="2"/>
        <end position="59"/>
    </location>
</feature>
<dbReference type="PANTHER" id="PTHR30419">
    <property type="entry name" value="HTH-TYPE TRANSCRIPTIONAL REGULATOR YBHD"/>
    <property type="match status" value="1"/>
</dbReference>
<evidence type="ECO:0000256" key="4">
    <source>
        <dbReference type="ARBA" id="ARBA00023163"/>
    </source>
</evidence>
<comment type="caution">
    <text evidence="6">The sequence shown here is derived from an EMBL/GenBank/DDBJ whole genome shotgun (WGS) entry which is preliminary data.</text>
</comment>
<evidence type="ECO:0000256" key="3">
    <source>
        <dbReference type="ARBA" id="ARBA00023125"/>
    </source>
</evidence>
<gene>
    <name evidence="6" type="ORF">PSRA_0610</name>
</gene>
<dbReference type="InterPro" id="IPR050950">
    <property type="entry name" value="HTH-type_LysR_regulators"/>
</dbReference>
<comment type="similarity">
    <text evidence="1">Belongs to the LysR transcriptional regulatory family.</text>
</comment>
<dbReference type="SUPFAM" id="SSF46785">
    <property type="entry name" value="Winged helix' DNA-binding domain"/>
    <property type="match status" value="1"/>
</dbReference>
<dbReference type="SUPFAM" id="SSF53850">
    <property type="entry name" value="Periplasmic binding protein-like II"/>
    <property type="match status" value="1"/>
</dbReference>
<proteinExistence type="inferred from homology"/>
<organism evidence="6 7">
    <name type="scientific">Pseudoscardovia radai</name>
    <dbReference type="NCBI Taxonomy" id="987066"/>
    <lineage>
        <taxon>Bacteria</taxon>
        <taxon>Bacillati</taxon>
        <taxon>Actinomycetota</taxon>
        <taxon>Actinomycetes</taxon>
        <taxon>Bifidobacteriales</taxon>
        <taxon>Bifidobacteriaceae</taxon>
        <taxon>Pseudoscardovia</taxon>
    </lineage>
</organism>
<dbReference type="FunFam" id="1.10.10.10:FF:000001">
    <property type="entry name" value="LysR family transcriptional regulator"/>
    <property type="match status" value="1"/>
</dbReference>
<dbReference type="InterPro" id="IPR005119">
    <property type="entry name" value="LysR_subst-bd"/>
</dbReference>
<evidence type="ECO:0000256" key="1">
    <source>
        <dbReference type="ARBA" id="ARBA00009437"/>
    </source>
</evidence>
<dbReference type="PRINTS" id="PR00039">
    <property type="entry name" value="HTHLYSR"/>
</dbReference>
<reference evidence="6 7" key="1">
    <citation type="journal article" date="2017" name="BMC Genomics">
        <title>Comparative genomic and phylogenomic analyses of the Bifidobacteriaceae family.</title>
        <authorList>
            <person name="Lugli G.A."/>
            <person name="Milani C."/>
            <person name="Turroni F."/>
            <person name="Duranti S."/>
            <person name="Mancabelli L."/>
            <person name="Mangifesta M."/>
            <person name="Ferrario C."/>
            <person name="Modesto M."/>
            <person name="Mattarelli P."/>
            <person name="Jiri K."/>
            <person name="van Sinderen D."/>
            <person name="Ventura M."/>
        </authorList>
    </citation>
    <scope>NUCLEOTIDE SEQUENCE [LARGE SCALE GENOMIC DNA]</scope>
    <source>
        <strain evidence="6 7">DSM 24742</strain>
    </source>
</reference>
<dbReference type="Gene3D" id="1.10.10.10">
    <property type="entry name" value="Winged helix-like DNA-binding domain superfamily/Winged helix DNA-binding domain"/>
    <property type="match status" value="1"/>
</dbReference>
<dbReference type="Proteomes" id="UP000216725">
    <property type="component" value="Unassembled WGS sequence"/>
</dbReference>
<dbReference type="AlphaFoldDB" id="A0A261EZY7"/>
<dbReference type="EMBL" id="MWWR01000004">
    <property type="protein sequence ID" value="OZG52421.1"/>
    <property type="molecule type" value="Genomic_DNA"/>
</dbReference>
<protein>
    <submittedName>
        <fullName evidence="6">LysR family transcriptional regulator</fullName>
    </submittedName>
</protein>
<evidence type="ECO:0000259" key="5">
    <source>
        <dbReference type="PROSITE" id="PS50931"/>
    </source>
</evidence>
<evidence type="ECO:0000313" key="7">
    <source>
        <dbReference type="Proteomes" id="UP000216725"/>
    </source>
</evidence>
<name>A0A261EZY7_9BIFI</name>
<dbReference type="GO" id="GO:0005829">
    <property type="term" value="C:cytosol"/>
    <property type="evidence" value="ECO:0007669"/>
    <property type="project" value="TreeGrafter"/>
</dbReference>
<evidence type="ECO:0000256" key="2">
    <source>
        <dbReference type="ARBA" id="ARBA00023015"/>
    </source>
</evidence>
<evidence type="ECO:0000313" key="6">
    <source>
        <dbReference type="EMBL" id="OZG52421.1"/>
    </source>
</evidence>
<dbReference type="InterPro" id="IPR036388">
    <property type="entry name" value="WH-like_DNA-bd_sf"/>
</dbReference>
<dbReference type="Pfam" id="PF03466">
    <property type="entry name" value="LysR_substrate"/>
    <property type="match status" value="1"/>
</dbReference>
<keyword evidence="2" id="KW-0805">Transcription regulation</keyword>
<dbReference type="CDD" id="cd05466">
    <property type="entry name" value="PBP2_LTTR_substrate"/>
    <property type="match status" value="1"/>
</dbReference>
<dbReference type="PROSITE" id="PS50931">
    <property type="entry name" value="HTH_LYSR"/>
    <property type="match status" value="1"/>
</dbReference>
<dbReference type="Gene3D" id="3.40.190.290">
    <property type="match status" value="1"/>
</dbReference>
<accession>A0A261EZY7</accession>
<dbReference type="InterPro" id="IPR036390">
    <property type="entry name" value="WH_DNA-bd_sf"/>
</dbReference>
<dbReference type="InterPro" id="IPR000847">
    <property type="entry name" value="LysR_HTH_N"/>
</dbReference>
<keyword evidence="7" id="KW-1185">Reference proteome</keyword>